<dbReference type="PANTHER" id="PTHR30188:SF4">
    <property type="entry name" value="PROTEIN TRIGALACTOSYLDIACYLGLYCEROL 1, CHLOROPLASTIC"/>
    <property type="match status" value="1"/>
</dbReference>
<organism evidence="2 3">
    <name type="scientific">Aciditerrimonas ferrireducens</name>
    <dbReference type="NCBI Taxonomy" id="667306"/>
    <lineage>
        <taxon>Bacteria</taxon>
        <taxon>Bacillati</taxon>
        <taxon>Actinomycetota</taxon>
        <taxon>Acidimicrobiia</taxon>
        <taxon>Acidimicrobiales</taxon>
        <taxon>Acidimicrobiaceae</taxon>
        <taxon>Aciditerrimonas</taxon>
    </lineage>
</organism>
<dbReference type="RefSeq" id="WP_376746049.1">
    <property type="nucleotide sequence ID" value="NZ_JAKHEX010000022.1"/>
</dbReference>
<keyword evidence="1" id="KW-0472">Membrane</keyword>
<evidence type="ECO:0000313" key="3">
    <source>
        <dbReference type="Proteomes" id="UP001589788"/>
    </source>
</evidence>
<reference evidence="2 3" key="1">
    <citation type="submission" date="2024-09" db="EMBL/GenBank/DDBJ databases">
        <authorList>
            <person name="Sun Q."/>
            <person name="Mori K."/>
        </authorList>
    </citation>
    <scope>NUCLEOTIDE SEQUENCE [LARGE SCALE GENOMIC DNA]</scope>
    <source>
        <strain evidence="2 3">JCM 15389</strain>
    </source>
</reference>
<comment type="caution">
    <text evidence="2">The sequence shown here is derived from an EMBL/GenBank/DDBJ whole genome shotgun (WGS) entry which is preliminary data.</text>
</comment>
<dbReference type="Pfam" id="PF02405">
    <property type="entry name" value="MlaE"/>
    <property type="match status" value="1"/>
</dbReference>
<feature type="transmembrane region" description="Helical" evidence="1">
    <location>
        <begin position="126"/>
        <end position="156"/>
    </location>
</feature>
<dbReference type="PANTHER" id="PTHR30188">
    <property type="entry name" value="ABC TRANSPORTER PERMEASE PROTEIN-RELATED"/>
    <property type="match status" value="1"/>
</dbReference>
<accession>A0ABV6C4B2</accession>
<sequence length="243" mass="25878">MFAMGLEALRQLFRRGMPIAEFFDQCWFLARVTTLPLILVSIPFGMVIALEVGQLLQQIGAQSQLGAAMVLAVVREEAPVATALLIAGAGGSAMCADLGSRKIRDELDAMRVMAIDPIHRLVLPRLVAATVVAVLLDAVVSAAGILGGLYLGVHSIHITQASFFATFSELAQLADLWIALFKAAVFGFLAAMVACYKGLYAKGGAKGVGDAVNQAVVITFILAFVVNFVLTVFYFNFIPQKGI</sequence>
<dbReference type="EMBL" id="JBHLYQ010000015">
    <property type="protein sequence ID" value="MFC0081087.1"/>
    <property type="molecule type" value="Genomic_DNA"/>
</dbReference>
<feature type="transmembrane region" description="Helical" evidence="1">
    <location>
        <begin position="176"/>
        <end position="199"/>
    </location>
</feature>
<keyword evidence="1" id="KW-0812">Transmembrane</keyword>
<keyword evidence="3" id="KW-1185">Reference proteome</keyword>
<feature type="transmembrane region" description="Helical" evidence="1">
    <location>
        <begin position="211"/>
        <end position="235"/>
    </location>
</feature>
<protein>
    <submittedName>
        <fullName evidence="2">MlaE family ABC transporter permease</fullName>
    </submittedName>
</protein>
<evidence type="ECO:0000256" key="1">
    <source>
        <dbReference type="SAM" id="Phobius"/>
    </source>
</evidence>
<name>A0ABV6C4B2_9ACTN</name>
<keyword evidence="1" id="KW-1133">Transmembrane helix</keyword>
<dbReference type="InterPro" id="IPR030802">
    <property type="entry name" value="Permease_MalE"/>
</dbReference>
<feature type="transmembrane region" description="Helical" evidence="1">
    <location>
        <begin position="28"/>
        <end position="50"/>
    </location>
</feature>
<gene>
    <name evidence="2" type="ORF">ACFFRE_02795</name>
</gene>
<evidence type="ECO:0000313" key="2">
    <source>
        <dbReference type="EMBL" id="MFC0081087.1"/>
    </source>
</evidence>
<proteinExistence type="predicted"/>
<dbReference type="Proteomes" id="UP001589788">
    <property type="component" value="Unassembled WGS sequence"/>
</dbReference>